<dbReference type="KEGG" id="bman:114242780"/>
<dbReference type="FunFam" id="2.40.10.10:FF:000002">
    <property type="entry name" value="Transmembrane protease serine"/>
    <property type="match status" value="1"/>
</dbReference>
<dbReference type="Gene3D" id="2.40.10.10">
    <property type="entry name" value="Trypsin-like serine proteases"/>
    <property type="match status" value="1"/>
</dbReference>
<dbReference type="RefSeq" id="XP_028029845.1">
    <property type="nucleotide sequence ID" value="XM_028174044.1"/>
</dbReference>
<dbReference type="PRINTS" id="PR00722">
    <property type="entry name" value="CHYMOTRYPSIN"/>
</dbReference>
<sequence length="256" mass="28130">MNSIIILLALGLAAVAAVPTNPQRIIGGSTTTIDRYPGIVSLLFTRNWSQWWQNCGGNLLNQRSVLSAAHCTFGDRTDAWRFRVGSTWANSGGVVHLLNRIIYHPNYNRFTADSDLCILRSNTNIVLNNNVRPVNIAGANYNLGDNQVVWAAGWGATSLGGSNSEQLRHVQVWTINQNACVQRYRPINRAITANMLCSGVLDVGGRDQCQGDSGGPLLHNRVLVGVCSWGEYCADRRYPGVNVRVSRFTSWIQSNS</sequence>
<dbReference type="PANTHER" id="PTHR24276:SF98">
    <property type="entry name" value="FI18310P1-RELATED"/>
    <property type="match status" value="1"/>
</dbReference>
<evidence type="ECO:0000313" key="10">
    <source>
        <dbReference type="RefSeq" id="XP_028029845.1"/>
    </source>
</evidence>
<dbReference type="InterPro" id="IPR001314">
    <property type="entry name" value="Peptidase_S1A"/>
</dbReference>
<evidence type="ECO:0000259" key="8">
    <source>
        <dbReference type="PROSITE" id="PS50240"/>
    </source>
</evidence>
<dbReference type="GO" id="GO:0004252">
    <property type="term" value="F:serine-type endopeptidase activity"/>
    <property type="evidence" value="ECO:0007669"/>
    <property type="project" value="InterPro"/>
</dbReference>
<dbReference type="CDD" id="cd00190">
    <property type="entry name" value="Tryp_SPc"/>
    <property type="match status" value="1"/>
</dbReference>
<dbReference type="Pfam" id="PF00089">
    <property type="entry name" value="Trypsin"/>
    <property type="match status" value="1"/>
</dbReference>
<evidence type="ECO:0000313" key="9">
    <source>
        <dbReference type="Proteomes" id="UP000504629"/>
    </source>
</evidence>
<evidence type="ECO:0000256" key="1">
    <source>
        <dbReference type="ARBA" id="ARBA00022670"/>
    </source>
</evidence>
<proteinExistence type="inferred from homology"/>
<evidence type="ECO:0000256" key="2">
    <source>
        <dbReference type="ARBA" id="ARBA00022801"/>
    </source>
</evidence>
<feature type="chain" id="PRO_5026832053" evidence="7">
    <location>
        <begin position="18"/>
        <end position="256"/>
    </location>
</feature>
<dbReference type="SUPFAM" id="SSF50494">
    <property type="entry name" value="Trypsin-like serine proteases"/>
    <property type="match status" value="1"/>
</dbReference>
<keyword evidence="2 6" id="KW-0378">Hydrolase</keyword>
<dbReference type="OrthoDB" id="9425590at2759"/>
<dbReference type="InterPro" id="IPR043504">
    <property type="entry name" value="Peptidase_S1_PA_chymotrypsin"/>
</dbReference>
<evidence type="ECO:0000256" key="5">
    <source>
        <dbReference type="ARBA" id="ARBA00024195"/>
    </source>
</evidence>
<keyword evidence="1 6" id="KW-0645">Protease</keyword>
<dbReference type="PROSITE" id="PS00135">
    <property type="entry name" value="TRYPSIN_SER"/>
    <property type="match status" value="1"/>
</dbReference>
<feature type="signal peptide" evidence="7">
    <location>
        <begin position="1"/>
        <end position="17"/>
    </location>
</feature>
<dbReference type="GO" id="GO:0006508">
    <property type="term" value="P:proteolysis"/>
    <property type="evidence" value="ECO:0007669"/>
    <property type="project" value="UniProtKB-KW"/>
</dbReference>
<dbReference type="GeneID" id="114242780"/>
<dbReference type="InterPro" id="IPR033116">
    <property type="entry name" value="TRYPSIN_SER"/>
</dbReference>
<gene>
    <name evidence="10" type="primary">LOC114242780</name>
</gene>
<dbReference type="SMR" id="A0A6J2JJV6"/>
<organism evidence="9 10">
    <name type="scientific">Bombyx mandarina</name>
    <name type="common">Wild silk moth</name>
    <name type="synonym">Wild silkworm</name>
    <dbReference type="NCBI Taxonomy" id="7092"/>
    <lineage>
        <taxon>Eukaryota</taxon>
        <taxon>Metazoa</taxon>
        <taxon>Ecdysozoa</taxon>
        <taxon>Arthropoda</taxon>
        <taxon>Hexapoda</taxon>
        <taxon>Insecta</taxon>
        <taxon>Pterygota</taxon>
        <taxon>Neoptera</taxon>
        <taxon>Endopterygota</taxon>
        <taxon>Lepidoptera</taxon>
        <taxon>Glossata</taxon>
        <taxon>Ditrysia</taxon>
        <taxon>Bombycoidea</taxon>
        <taxon>Bombycidae</taxon>
        <taxon>Bombycinae</taxon>
        <taxon>Bombyx</taxon>
    </lineage>
</organism>
<evidence type="ECO:0000256" key="4">
    <source>
        <dbReference type="ARBA" id="ARBA00023157"/>
    </source>
</evidence>
<keyword evidence="7" id="KW-0732">Signal</keyword>
<dbReference type="InterPro" id="IPR050430">
    <property type="entry name" value="Peptidase_S1"/>
</dbReference>
<dbReference type="PROSITE" id="PS00134">
    <property type="entry name" value="TRYPSIN_HIS"/>
    <property type="match status" value="1"/>
</dbReference>
<accession>A0A6J2JJV6</accession>
<feature type="domain" description="Peptidase S1" evidence="8">
    <location>
        <begin position="25"/>
        <end position="256"/>
    </location>
</feature>
<dbReference type="InterPro" id="IPR001254">
    <property type="entry name" value="Trypsin_dom"/>
</dbReference>
<dbReference type="PANTHER" id="PTHR24276">
    <property type="entry name" value="POLYSERASE-RELATED"/>
    <property type="match status" value="1"/>
</dbReference>
<evidence type="ECO:0000256" key="6">
    <source>
        <dbReference type="RuleBase" id="RU363034"/>
    </source>
</evidence>
<dbReference type="PROSITE" id="PS50240">
    <property type="entry name" value="TRYPSIN_DOM"/>
    <property type="match status" value="1"/>
</dbReference>
<keyword evidence="4" id="KW-1015">Disulfide bond</keyword>
<dbReference type="InterPro" id="IPR018114">
    <property type="entry name" value="TRYPSIN_HIS"/>
</dbReference>
<evidence type="ECO:0000256" key="7">
    <source>
        <dbReference type="SAM" id="SignalP"/>
    </source>
</evidence>
<dbReference type="Proteomes" id="UP000504629">
    <property type="component" value="Unplaced"/>
</dbReference>
<reference evidence="10" key="1">
    <citation type="submission" date="2025-08" db="UniProtKB">
        <authorList>
            <consortium name="RefSeq"/>
        </authorList>
    </citation>
    <scope>IDENTIFICATION</scope>
    <source>
        <tissue evidence="10">Silk gland</tissue>
    </source>
</reference>
<dbReference type="AlphaFoldDB" id="A0A6J2JJV6"/>
<protein>
    <submittedName>
        <fullName evidence="10">Trypsin, alkaline C-like</fullName>
    </submittedName>
</protein>
<name>A0A6J2JJV6_BOMMA</name>
<comment type="similarity">
    <text evidence="5">Belongs to the peptidase S1 family. CLIP subfamily.</text>
</comment>
<keyword evidence="3 6" id="KW-0720">Serine protease</keyword>
<evidence type="ECO:0000256" key="3">
    <source>
        <dbReference type="ARBA" id="ARBA00022825"/>
    </source>
</evidence>
<dbReference type="SMART" id="SM00020">
    <property type="entry name" value="Tryp_SPc"/>
    <property type="match status" value="1"/>
</dbReference>
<dbReference type="InterPro" id="IPR009003">
    <property type="entry name" value="Peptidase_S1_PA"/>
</dbReference>
<keyword evidence="9" id="KW-1185">Reference proteome</keyword>